<accession>A0A9D4CQ53</accession>
<name>A0A9D4CQ53_DREPO</name>
<evidence type="ECO:0000313" key="1">
    <source>
        <dbReference type="EMBL" id="KAH3728378.1"/>
    </source>
</evidence>
<proteinExistence type="predicted"/>
<organism evidence="1 2">
    <name type="scientific">Dreissena polymorpha</name>
    <name type="common">Zebra mussel</name>
    <name type="synonym">Mytilus polymorpha</name>
    <dbReference type="NCBI Taxonomy" id="45954"/>
    <lineage>
        <taxon>Eukaryota</taxon>
        <taxon>Metazoa</taxon>
        <taxon>Spiralia</taxon>
        <taxon>Lophotrochozoa</taxon>
        <taxon>Mollusca</taxon>
        <taxon>Bivalvia</taxon>
        <taxon>Autobranchia</taxon>
        <taxon>Heteroconchia</taxon>
        <taxon>Euheterodonta</taxon>
        <taxon>Imparidentia</taxon>
        <taxon>Neoheterodontei</taxon>
        <taxon>Myida</taxon>
        <taxon>Dreissenoidea</taxon>
        <taxon>Dreissenidae</taxon>
        <taxon>Dreissena</taxon>
    </lineage>
</organism>
<evidence type="ECO:0000313" key="2">
    <source>
        <dbReference type="Proteomes" id="UP000828390"/>
    </source>
</evidence>
<dbReference type="AlphaFoldDB" id="A0A9D4CQ53"/>
<protein>
    <submittedName>
        <fullName evidence="1">Uncharacterized protein</fullName>
    </submittedName>
</protein>
<sequence>MVPNRPSHTECSLSSSAVKTGCWKMLTAILTASERFLDLKIISQQQPPQGVTRVFKIRAESQSLHLEDMQTSNDGHWNPRQ</sequence>
<dbReference type="EMBL" id="JAIWYP010000012">
    <property type="protein sequence ID" value="KAH3728378.1"/>
    <property type="molecule type" value="Genomic_DNA"/>
</dbReference>
<gene>
    <name evidence="1" type="ORF">DPMN_054332</name>
</gene>
<comment type="caution">
    <text evidence="1">The sequence shown here is derived from an EMBL/GenBank/DDBJ whole genome shotgun (WGS) entry which is preliminary data.</text>
</comment>
<dbReference type="Proteomes" id="UP000828390">
    <property type="component" value="Unassembled WGS sequence"/>
</dbReference>
<reference evidence="1" key="2">
    <citation type="submission" date="2020-11" db="EMBL/GenBank/DDBJ databases">
        <authorList>
            <person name="McCartney M.A."/>
            <person name="Auch B."/>
            <person name="Kono T."/>
            <person name="Mallez S."/>
            <person name="Becker A."/>
            <person name="Gohl D.M."/>
            <person name="Silverstein K.A.T."/>
            <person name="Koren S."/>
            <person name="Bechman K.B."/>
            <person name="Herman A."/>
            <person name="Abrahante J.E."/>
            <person name="Garbe J."/>
        </authorList>
    </citation>
    <scope>NUCLEOTIDE SEQUENCE</scope>
    <source>
        <strain evidence="1">Duluth1</strain>
        <tissue evidence="1">Whole animal</tissue>
    </source>
</reference>
<reference evidence="1" key="1">
    <citation type="journal article" date="2019" name="bioRxiv">
        <title>The Genome of the Zebra Mussel, Dreissena polymorpha: A Resource for Invasive Species Research.</title>
        <authorList>
            <person name="McCartney M.A."/>
            <person name="Auch B."/>
            <person name="Kono T."/>
            <person name="Mallez S."/>
            <person name="Zhang Y."/>
            <person name="Obille A."/>
            <person name="Becker A."/>
            <person name="Abrahante J.E."/>
            <person name="Garbe J."/>
            <person name="Badalamenti J.P."/>
            <person name="Herman A."/>
            <person name="Mangelson H."/>
            <person name="Liachko I."/>
            <person name="Sullivan S."/>
            <person name="Sone E.D."/>
            <person name="Koren S."/>
            <person name="Silverstein K.A.T."/>
            <person name="Beckman K.B."/>
            <person name="Gohl D.M."/>
        </authorList>
    </citation>
    <scope>NUCLEOTIDE SEQUENCE</scope>
    <source>
        <strain evidence="1">Duluth1</strain>
        <tissue evidence="1">Whole animal</tissue>
    </source>
</reference>
<keyword evidence="2" id="KW-1185">Reference proteome</keyword>